<sequence>MGDKPNGSGPDPIQQKIHDGVAARGWSWIWVFDPAEERPAFAYSIGFGSNFDHPEVIVAGLPEETSQNVLSSVRDMLAEGITYGDGDVSGDILQGLDVQFRAIPQDLLSSVLAQASEFYGGRSFTALQLVWPDRDGNFPGEEHAPVWLGERQALSP</sequence>
<comment type="caution">
    <text evidence="1">The sequence shown here is derived from an EMBL/GenBank/DDBJ whole genome shotgun (WGS) entry which is preliminary data.</text>
</comment>
<proteinExistence type="predicted"/>
<dbReference type="Pfam" id="PF14081">
    <property type="entry name" value="DUF4262"/>
    <property type="match status" value="1"/>
</dbReference>
<organism evidence="1 2">
    <name type="scientific">Kineosporia corallincola</name>
    <dbReference type="NCBI Taxonomy" id="2835133"/>
    <lineage>
        <taxon>Bacteria</taxon>
        <taxon>Bacillati</taxon>
        <taxon>Actinomycetota</taxon>
        <taxon>Actinomycetes</taxon>
        <taxon>Kineosporiales</taxon>
        <taxon>Kineosporiaceae</taxon>
        <taxon>Kineosporia</taxon>
    </lineage>
</organism>
<dbReference type="InterPro" id="IPR025358">
    <property type="entry name" value="DUF4262"/>
</dbReference>
<accession>A0ABS5TDH6</accession>
<evidence type="ECO:0000313" key="1">
    <source>
        <dbReference type="EMBL" id="MBT0768251.1"/>
    </source>
</evidence>
<dbReference type="RefSeq" id="WP_214154553.1">
    <property type="nucleotide sequence ID" value="NZ_JAHBAY010000002.1"/>
</dbReference>
<keyword evidence="2" id="KW-1185">Reference proteome</keyword>
<dbReference type="EMBL" id="JAHBAY010000002">
    <property type="protein sequence ID" value="MBT0768251.1"/>
    <property type="molecule type" value="Genomic_DNA"/>
</dbReference>
<name>A0ABS5TDH6_9ACTN</name>
<dbReference type="Proteomes" id="UP001197247">
    <property type="component" value="Unassembled WGS sequence"/>
</dbReference>
<evidence type="ECO:0000313" key="2">
    <source>
        <dbReference type="Proteomes" id="UP001197247"/>
    </source>
</evidence>
<gene>
    <name evidence="1" type="ORF">KIH74_04915</name>
</gene>
<protein>
    <submittedName>
        <fullName evidence="1">DUF4262 domain-containing protein</fullName>
    </submittedName>
</protein>
<reference evidence="1 2" key="1">
    <citation type="submission" date="2021-05" db="EMBL/GenBank/DDBJ databases">
        <title>Kineosporia and Streptomyces sp. nov. two new marine actinobacteria isolated from Coral.</title>
        <authorList>
            <person name="Buangrab K."/>
            <person name="Sutthacheep M."/>
            <person name="Yeemin T."/>
            <person name="Harunari E."/>
            <person name="Igarashi Y."/>
            <person name="Kanchanasin P."/>
            <person name="Tanasupawat S."/>
            <person name="Phongsopitanun W."/>
        </authorList>
    </citation>
    <scope>NUCLEOTIDE SEQUENCE [LARGE SCALE GENOMIC DNA]</scope>
    <source>
        <strain evidence="1 2">J2-2</strain>
    </source>
</reference>